<keyword evidence="2" id="KW-1185">Reference proteome</keyword>
<gene>
    <name evidence="1" type="ORF">BDV26DRAFT_291888</name>
</gene>
<protein>
    <submittedName>
        <fullName evidence="1">Uncharacterized protein</fullName>
    </submittedName>
</protein>
<reference evidence="1 2" key="1">
    <citation type="submission" date="2019-04" db="EMBL/GenBank/DDBJ databases">
        <title>Friends and foes A comparative genomics studyof 23 Aspergillus species from section Flavi.</title>
        <authorList>
            <consortium name="DOE Joint Genome Institute"/>
            <person name="Kjaerbolling I."/>
            <person name="Vesth T."/>
            <person name="Frisvad J.C."/>
            <person name="Nybo J.L."/>
            <person name="Theobald S."/>
            <person name="Kildgaard S."/>
            <person name="Isbrandt T."/>
            <person name="Kuo A."/>
            <person name="Sato A."/>
            <person name="Lyhne E.K."/>
            <person name="Kogle M.E."/>
            <person name="Wiebenga A."/>
            <person name="Kun R.S."/>
            <person name="Lubbers R.J."/>
            <person name="Makela M.R."/>
            <person name="Barry K."/>
            <person name="Chovatia M."/>
            <person name="Clum A."/>
            <person name="Daum C."/>
            <person name="Haridas S."/>
            <person name="He G."/>
            <person name="LaButti K."/>
            <person name="Lipzen A."/>
            <person name="Mondo S."/>
            <person name="Riley R."/>
            <person name="Salamov A."/>
            <person name="Simmons B.A."/>
            <person name="Magnuson J.K."/>
            <person name="Henrissat B."/>
            <person name="Mortensen U.H."/>
            <person name="Larsen T.O."/>
            <person name="Devries R.P."/>
            <person name="Grigoriev I.V."/>
            <person name="Machida M."/>
            <person name="Baker S.E."/>
            <person name="Andersen M.R."/>
        </authorList>
    </citation>
    <scope>NUCLEOTIDE SEQUENCE [LARGE SCALE GENOMIC DNA]</scope>
    <source>
        <strain evidence="1 2">IBT 29228</strain>
    </source>
</reference>
<dbReference type="OrthoDB" id="429813at2759"/>
<proteinExistence type="predicted"/>
<sequence length="155" mass="17702">MFPILPQNSVVAHNGLFKWLNCTTLVSPLPRPPSISTILATYPLDALDAPSVDKPLSNRYPHFNFSKTYLEAAREILAVLHISSSTGILTDWNVGGCKIRLVNQYVIPLKDWRYIDFCPRAGVELRKIAWEEHETVIARSLERKRYQFPFTTKST</sequence>
<evidence type="ECO:0000313" key="2">
    <source>
        <dbReference type="Proteomes" id="UP000326198"/>
    </source>
</evidence>
<dbReference type="Proteomes" id="UP000326198">
    <property type="component" value="Unassembled WGS sequence"/>
</dbReference>
<dbReference type="EMBL" id="ML736203">
    <property type="protein sequence ID" value="KAE8378764.1"/>
    <property type="molecule type" value="Genomic_DNA"/>
</dbReference>
<accession>A0A5N7BAJ8</accession>
<organism evidence="1 2">
    <name type="scientific">Aspergillus bertholletiae</name>
    <dbReference type="NCBI Taxonomy" id="1226010"/>
    <lineage>
        <taxon>Eukaryota</taxon>
        <taxon>Fungi</taxon>
        <taxon>Dikarya</taxon>
        <taxon>Ascomycota</taxon>
        <taxon>Pezizomycotina</taxon>
        <taxon>Eurotiomycetes</taxon>
        <taxon>Eurotiomycetidae</taxon>
        <taxon>Eurotiales</taxon>
        <taxon>Aspergillaceae</taxon>
        <taxon>Aspergillus</taxon>
        <taxon>Aspergillus subgen. Circumdati</taxon>
    </lineage>
</organism>
<evidence type="ECO:0000313" key="1">
    <source>
        <dbReference type="EMBL" id="KAE8378764.1"/>
    </source>
</evidence>
<dbReference type="AlphaFoldDB" id="A0A5N7BAJ8"/>
<name>A0A5N7BAJ8_9EURO</name>